<dbReference type="EMBL" id="JACYTR010000008">
    <property type="protein sequence ID" value="MBD8525265.1"/>
    <property type="molecule type" value="Genomic_DNA"/>
</dbReference>
<evidence type="ECO:0000313" key="3">
    <source>
        <dbReference type="Proteomes" id="UP000613768"/>
    </source>
</evidence>
<dbReference type="GO" id="GO:0016226">
    <property type="term" value="P:iron-sulfur cluster assembly"/>
    <property type="evidence" value="ECO:0007669"/>
    <property type="project" value="TreeGrafter"/>
</dbReference>
<name>A0AAW3ZK19_9GAMM</name>
<dbReference type="SUPFAM" id="SSF103025">
    <property type="entry name" value="Folate-binding domain"/>
    <property type="match status" value="1"/>
</dbReference>
<keyword evidence="1" id="KW-0809">Transit peptide</keyword>
<dbReference type="Gene3D" id="3.30.1360.120">
    <property type="entry name" value="Probable tRNA modification gtpase trme, domain 1"/>
    <property type="match status" value="2"/>
</dbReference>
<dbReference type="AlphaFoldDB" id="A0AAW3ZK19"/>
<organism evidence="2 3">
    <name type="scientific">Pseudomarimonas arenosa</name>
    <dbReference type="NCBI Taxonomy" id="2774145"/>
    <lineage>
        <taxon>Bacteria</taxon>
        <taxon>Pseudomonadati</taxon>
        <taxon>Pseudomonadota</taxon>
        <taxon>Gammaproteobacteria</taxon>
        <taxon>Lysobacterales</taxon>
        <taxon>Lysobacteraceae</taxon>
        <taxon>Pseudomarimonas</taxon>
    </lineage>
</organism>
<evidence type="ECO:0000256" key="1">
    <source>
        <dbReference type="ARBA" id="ARBA00022946"/>
    </source>
</evidence>
<dbReference type="InterPro" id="IPR017703">
    <property type="entry name" value="YgfZ/GCV_T_CS"/>
</dbReference>
<protein>
    <submittedName>
        <fullName evidence="2">Folate-binding protein</fullName>
    </submittedName>
</protein>
<dbReference type="PANTHER" id="PTHR22602">
    <property type="entry name" value="TRANSFERASE CAF17, MITOCHONDRIAL-RELATED"/>
    <property type="match status" value="1"/>
</dbReference>
<dbReference type="InterPro" id="IPR045179">
    <property type="entry name" value="YgfZ/GcvT"/>
</dbReference>
<dbReference type="PIRSF" id="PIRSF006487">
    <property type="entry name" value="GcvT"/>
    <property type="match status" value="1"/>
</dbReference>
<reference evidence="2 3" key="1">
    <citation type="submission" date="2020-09" db="EMBL/GenBank/DDBJ databases">
        <title>Pseudoxanthomonas sp. CAU 1598 isolated from sand of Yaerae Beach.</title>
        <authorList>
            <person name="Kim W."/>
        </authorList>
    </citation>
    <scope>NUCLEOTIDE SEQUENCE [LARGE SCALE GENOMIC DNA]</scope>
    <source>
        <strain evidence="2 3">CAU 1598</strain>
    </source>
</reference>
<evidence type="ECO:0000313" key="2">
    <source>
        <dbReference type="EMBL" id="MBD8525265.1"/>
    </source>
</evidence>
<gene>
    <name evidence="2" type="ORF">IFO71_05860</name>
</gene>
<comment type="caution">
    <text evidence="2">The sequence shown here is derived from an EMBL/GenBank/DDBJ whole genome shotgun (WGS) entry which is preliminary data.</text>
</comment>
<dbReference type="NCBIfam" id="TIGR03317">
    <property type="entry name" value="ygfZ_signature"/>
    <property type="match status" value="1"/>
</dbReference>
<dbReference type="Proteomes" id="UP000613768">
    <property type="component" value="Unassembled WGS sequence"/>
</dbReference>
<keyword evidence="3" id="KW-1185">Reference proteome</keyword>
<dbReference type="PANTHER" id="PTHR22602:SF0">
    <property type="entry name" value="TRANSFERASE CAF17, MITOCHONDRIAL-RELATED"/>
    <property type="match status" value="1"/>
</dbReference>
<proteinExistence type="predicted"/>
<dbReference type="InterPro" id="IPR027266">
    <property type="entry name" value="TrmE/GcvT-like"/>
</dbReference>
<dbReference type="RefSeq" id="WP_192028618.1">
    <property type="nucleotide sequence ID" value="NZ_JACYTR010000008.1"/>
</dbReference>
<sequence length="278" mass="30550">MIDAVYSLDVAAFPLPFDTVQISGADAADFLQRQLMNDVRQLRQAGDSQWTGMLTAKGKLIHLFLLLRLDDQRFAAICPDQDGAALISALQRLLFRSKLQIQAMPEAQTWFQPVVASARSGMTLSWDGQRSLTWFEHAPDLTPPDAAARAAAEAAWQLADLEAGIVRLQDANRDQFTPQMLGLNRRHAFSLNKGCYPGQEIVSRTHFLGKAKRGLQLLAHTGEVQCGDAILHQQREVGSVVSNSVNHQVLAVLPLEQPEPLSNPLAAFTYLSPTWSAG</sequence>
<accession>A0AAW3ZK19</accession>